<evidence type="ECO:0000313" key="1">
    <source>
        <dbReference type="EMBL" id="GAH38081.1"/>
    </source>
</evidence>
<dbReference type="EMBL" id="BARU01009517">
    <property type="protein sequence ID" value="GAH38081.1"/>
    <property type="molecule type" value="Genomic_DNA"/>
</dbReference>
<comment type="caution">
    <text evidence="1">The sequence shown here is derived from an EMBL/GenBank/DDBJ whole genome shotgun (WGS) entry which is preliminary data.</text>
</comment>
<name>X1EXG5_9ZZZZ</name>
<reference evidence="1" key="1">
    <citation type="journal article" date="2014" name="Front. Microbiol.">
        <title>High frequency of phylogenetically diverse reductive dehalogenase-homologous genes in deep subseafloor sedimentary metagenomes.</title>
        <authorList>
            <person name="Kawai M."/>
            <person name="Futagami T."/>
            <person name="Toyoda A."/>
            <person name="Takaki Y."/>
            <person name="Nishi S."/>
            <person name="Hori S."/>
            <person name="Arai W."/>
            <person name="Tsubouchi T."/>
            <person name="Morono Y."/>
            <person name="Uchiyama I."/>
            <person name="Ito T."/>
            <person name="Fujiyama A."/>
            <person name="Inagaki F."/>
            <person name="Takami H."/>
        </authorList>
    </citation>
    <scope>NUCLEOTIDE SEQUENCE</scope>
    <source>
        <strain evidence="1">Expedition CK06-06</strain>
    </source>
</reference>
<organism evidence="1">
    <name type="scientific">marine sediment metagenome</name>
    <dbReference type="NCBI Taxonomy" id="412755"/>
    <lineage>
        <taxon>unclassified sequences</taxon>
        <taxon>metagenomes</taxon>
        <taxon>ecological metagenomes</taxon>
    </lineage>
</organism>
<accession>X1EXG5</accession>
<protein>
    <submittedName>
        <fullName evidence="1">Uncharacterized protein</fullName>
    </submittedName>
</protein>
<gene>
    <name evidence="1" type="ORF">S03H2_18353</name>
</gene>
<sequence>MMGNWSKTKMKSSYYTGHEDLDKKLRELYEQQTSIEYTTRSGIDSKANRRIFGEIIREQDELLRTGKLRDVIEKAKNEQEKTE</sequence>
<dbReference type="AlphaFoldDB" id="X1EXG5"/>
<proteinExistence type="predicted"/>